<sequence length="665" mass="67879">MITINAKSAAFDATGIDFEAYVRGQFVADTTGSGFPVFDNSSAFTGEEMFIGYGTEATSKYVLAHGQVEYAFGTHTVAGTINTIEYGTIGDGSYDADGYFTGGNVALTITGLDLSNPVPADNTEAVGIEATGPVHNFALAHMYGASGDQARFDTFADALDSQAQSFLGSRGDDVYVGTAFNDVIRSNAGDDRITGGGGDDKIYGSRGVDTAVYSGNRADYAITRDLAGVVHVVDLRTGATSDGADQLVDVEQLEFADGALDASTIAAGGMLTLDASGASTGVDMTTFLADFFAGVASGAAYKFYGGTPDQAFGGTYYMNGDQLAYEYTEGGVATDARLVFGGEELAYDFIHHGSQYGHGITGALDSLTFGAWTADTTGTEGVGSSGLIQNLYEALKITGLGLDAAPGAGSSNPVHLLHNAARAGDASAFEDLIAGRAQHFIGSDGDDVYVGSAFADLVEGGAGSDTLDGGLGADTLSGGLGNDTYYVDNSRDTVIEAAGEGRDTIVASADFKLGARVAVESLIAADGSDADLTANRYVRTLIGSDGDNRLDAYAGQKTVTGGAGEDTFVFTVDVRKSAALISDFTSGEDSIELSSKVFSALGLGALDAGSFVLGSAALDADDHILYDSSTGSLFYDADGVGGSAALLFATLTSTPTLSAADFLVA</sequence>
<proteinExistence type="predicted"/>
<evidence type="ECO:0000313" key="4">
    <source>
        <dbReference type="EMBL" id="MBM7852489.1"/>
    </source>
</evidence>
<dbReference type="Pfam" id="PF00353">
    <property type="entry name" value="HemolysinCabind"/>
    <property type="match status" value="3"/>
</dbReference>
<dbReference type="PRINTS" id="PR00313">
    <property type="entry name" value="CABNDNGRPT"/>
</dbReference>
<evidence type="ECO:0000256" key="1">
    <source>
        <dbReference type="ARBA" id="ARBA00004613"/>
    </source>
</evidence>
<keyword evidence="5" id="KW-1185">Reference proteome</keyword>
<protein>
    <submittedName>
        <fullName evidence="4">Ca2+-binding RTX toxin-like protein</fullName>
    </submittedName>
</protein>
<name>A0A9W6MSU3_9HYPH</name>
<dbReference type="AlphaFoldDB" id="A0A9W6MSU3"/>
<gene>
    <name evidence="3" type="ORF">GCM10008170_27170</name>
    <name evidence="4" type="ORF">JOD31_002731</name>
</gene>
<accession>A0A9W6MSU3</accession>
<dbReference type="Proteomes" id="UP000758856">
    <property type="component" value="Unassembled WGS sequence"/>
</dbReference>
<dbReference type="InterPro" id="IPR036912">
    <property type="entry name" value="HasA_haem-bd_sf"/>
</dbReference>
<dbReference type="InterPro" id="IPR018511">
    <property type="entry name" value="Hemolysin-typ_Ca-bd_CS"/>
</dbReference>
<dbReference type="InterPro" id="IPR011049">
    <property type="entry name" value="Serralysin-like_metalloprot_C"/>
</dbReference>
<evidence type="ECO:0000256" key="2">
    <source>
        <dbReference type="ARBA" id="ARBA00022525"/>
    </source>
</evidence>
<dbReference type="GO" id="GO:0005576">
    <property type="term" value="C:extracellular region"/>
    <property type="evidence" value="ECO:0007669"/>
    <property type="project" value="UniProtKB-SubCell"/>
</dbReference>
<dbReference type="EMBL" id="JAFBCY010000003">
    <property type="protein sequence ID" value="MBM7852489.1"/>
    <property type="molecule type" value="Genomic_DNA"/>
</dbReference>
<comment type="caution">
    <text evidence="3">The sequence shown here is derived from an EMBL/GenBank/DDBJ whole genome shotgun (WGS) entry which is preliminary data.</text>
</comment>
<dbReference type="Gene3D" id="3.30.1500.10">
    <property type="entry name" value="Haem-binding HasA"/>
    <property type="match status" value="2"/>
</dbReference>
<evidence type="ECO:0000313" key="3">
    <source>
        <dbReference type="EMBL" id="GLK56698.1"/>
    </source>
</evidence>
<dbReference type="InterPro" id="IPR001343">
    <property type="entry name" value="Hemolysn_Ca-bd"/>
</dbReference>
<evidence type="ECO:0000313" key="6">
    <source>
        <dbReference type="Proteomes" id="UP001143400"/>
    </source>
</evidence>
<dbReference type="Gene3D" id="2.150.10.10">
    <property type="entry name" value="Serralysin-like metalloprotease, C-terminal"/>
    <property type="match status" value="1"/>
</dbReference>
<dbReference type="EMBL" id="BSFF01000003">
    <property type="protein sequence ID" value="GLK56698.1"/>
    <property type="molecule type" value="Genomic_DNA"/>
</dbReference>
<dbReference type="PROSITE" id="PS00330">
    <property type="entry name" value="HEMOLYSIN_CALCIUM"/>
    <property type="match status" value="2"/>
</dbReference>
<reference evidence="3" key="3">
    <citation type="submission" date="2023-01" db="EMBL/GenBank/DDBJ databases">
        <authorList>
            <person name="Sun Q."/>
            <person name="Evtushenko L."/>
        </authorList>
    </citation>
    <scope>NUCLEOTIDE SEQUENCE</scope>
    <source>
        <strain evidence="3">VKM B-1606</strain>
    </source>
</reference>
<comment type="subcellular location">
    <subcellularLocation>
        <location evidence="1">Secreted</location>
    </subcellularLocation>
</comment>
<dbReference type="InterPro" id="IPR050557">
    <property type="entry name" value="RTX_toxin/Mannuronan_C5-epim"/>
</dbReference>
<reference evidence="4 5" key="2">
    <citation type="submission" date="2021-01" db="EMBL/GenBank/DDBJ databases">
        <title>Genomic Encyclopedia of Type Strains, Phase IV (KMG-IV): sequencing the most valuable type-strain genomes for metagenomic binning, comparative biology and taxonomic classification.</title>
        <authorList>
            <person name="Goeker M."/>
        </authorList>
    </citation>
    <scope>NUCLEOTIDE SEQUENCE [LARGE SCALE GENOMIC DNA]</scope>
    <source>
        <strain evidence="4 5">DSM 6130</strain>
    </source>
</reference>
<organism evidence="3 6">
    <name type="scientific">Methylopila capsulata</name>
    <dbReference type="NCBI Taxonomy" id="61654"/>
    <lineage>
        <taxon>Bacteria</taxon>
        <taxon>Pseudomonadati</taxon>
        <taxon>Pseudomonadota</taxon>
        <taxon>Alphaproteobacteria</taxon>
        <taxon>Hyphomicrobiales</taxon>
        <taxon>Methylopilaceae</taxon>
        <taxon>Methylopila</taxon>
    </lineage>
</organism>
<reference evidence="3" key="1">
    <citation type="journal article" date="2014" name="Int. J. Syst. Evol. Microbiol.">
        <title>Complete genome sequence of Corynebacterium casei LMG S-19264T (=DSM 44701T), isolated from a smear-ripened cheese.</title>
        <authorList>
            <consortium name="US DOE Joint Genome Institute (JGI-PGF)"/>
            <person name="Walter F."/>
            <person name="Albersmeier A."/>
            <person name="Kalinowski J."/>
            <person name="Ruckert C."/>
        </authorList>
    </citation>
    <scope>NUCLEOTIDE SEQUENCE</scope>
    <source>
        <strain evidence="3">VKM B-1606</strain>
    </source>
</reference>
<dbReference type="PANTHER" id="PTHR38340">
    <property type="entry name" value="S-LAYER PROTEIN"/>
    <property type="match status" value="1"/>
</dbReference>
<evidence type="ECO:0000313" key="5">
    <source>
        <dbReference type="Proteomes" id="UP000758856"/>
    </source>
</evidence>
<dbReference type="Proteomes" id="UP001143400">
    <property type="component" value="Unassembled WGS sequence"/>
</dbReference>
<dbReference type="SUPFAM" id="SSF51120">
    <property type="entry name" value="beta-Roll"/>
    <property type="match status" value="3"/>
</dbReference>
<dbReference type="PANTHER" id="PTHR38340:SF1">
    <property type="entry name" value="S-LAYER PROTEIN"/>
    <property type="match status" value="1"/>
</dbReference>
<keyword evidence="2" id="KW-0964">Secreted</keyword>
<dbReference type="RefSeq" id="WP_204950876.1">
    <property type="nucleotide sequence ID" value="NZ_BSFF01000003.1"/>
</dbReference>
<dbReference type="GO" id="GO:0005509">
    <property type="term" value="F:calcium ion binding"/>
    <property type="evidence" value="ECO:0007669"/>
    <property type="project" value="InterPro"/>
</dbReference>